<evidence type="ECO:0000313" key="2">
    <source>
        <dbReference type="EMBL" id="MVX56782.1"/>
    </source>
</evidence>
<keyword evidence="1" id="KW-1133">Transmembrane helix</keyword>
<sequence>MKIDTAFLFTTMFASAVFTIDGGRYEELFVKSLAYGWILLCFLNALYWVLKNYYYKLLKGCRKRDSNEK</sequence>
<dbReference type="EMBL" id="WSRP01000015">
    <property type="protein sequence ID" value="MVX56782.1"/>
    <property type="molecule type" value="Genomic_DNA"/>
</dbReference>
<dbReference type="Proteomes" id="UP000472580">
    <property type="component" value="Unassembled WGS sequence"/>
</dbReference>
<dbReference type="AlphaFoldDB" id="A0A6L6YIU7"/>
<gene>
    <name evidence="2" type="ORF">E5987_06110</name>
</gene>
<accession>A0A6L6YIU7</accession>
<keyword evidence="1" id="KW-0472">Membrane</keyword>
<dbReference type="RefSeq" id="WP_160335212.1">
    <property type="nucleotide sequence ID" value="NZ_WSRP01000015.1"/>
</dbReference>
<keyword evidence="3" id="KW-1185">Reference proteome</keyword>
<organism evidence="2 3">
    <name type="scientific">Parasutterella muris</name>
    <dbReference type="NCBI Taxonomy" id="2565572"/>
    <lineage>
        <taxon>Bacteria</taxon>
        <taxon>Pseudomonadati</taxon>
        <taxon>Pseudomonadota</taxon>
        <taxon>Betaproteobacteria</taxon>
        <taxon>Burkholderiales</taxon>
        <taxon>Sutterellaceae</taxon>
        <taxon>Parasutterella</taxon>
    </lineage>
</organism>
<evidence type="ECO:0000256" key="1">
    <source>
        <dbReference type="SAM" id="Phobius"/>
    </source>
</evidence>
<protein>
    <submittedName>
        <fullName evidence="2">Uncharacterized protein</fullName>
    </submittedName>
</protein>
<feature type="transmembrane region" description="Helical" evidence="1">
    <location>
        <begin position="35"/>
        <end position="54"/>
    </location>
</feature>
<proteinExistence type="predicted"/>
<evidence type="ECO:0000313" key="3">
    <source>
        <dbReference type="Proteomes" id="UP000472580"/>
    </source>
</evidence>
<keyword evidence="1" id="KW-0812">Transmembrane</keyword>
<reference evidence="2 3" key="1">
    <citation type="submission" date="2019-12" db="EMBL/GenBank/DDBJ databases">
        <title>Microbes associate with the intestines of laboratory mice.</title>
        <authorList>
            <person name="Navarre W."/>
            <person name="Wong E."/>
        </authorList>
    </citation>
    <scope>NUCLEOTIDE SEQUENCE [LARGE SCALE GENOMIC DNA]</scope>
    <source>
        <strain evidence="2 3">NM82_D38</strain>
    </source>
</reference>
<comment type="caution">
    <text evidence="2">The sequence shown here is derived from an EMBL/GenBank/DDBJ whole genome shotgun (WGS) entry which is preliminary data.</text>
</comment>
<name>A0A6L6YIU7_9BURK</name>